<organism evidence="6 7">
    <name type="scientific">Candidatus Ornithomonoglobus intestinigallinarum</name>
    <dbReference type="NCBI Taxonomy" id="2840894"/>
    <lineage>
        <taxon>Bacteria</taxon>
        <taxon>Bacillati</taxon>
        <taxon>Bacillota</taxon>
        <taxon>Clostridia</taxon>
        <taxon>Candidatus Ornithomonoglobus</taxon>
    </lineage>
</organism>
<dbReference type="SMART" id="SM00342">
    <property type="entry name" value="HTH_ARAC"/>
    <property type="match status" value="1"/>
</dbReference>
<dbReference type="InterPro" id="IPR009057">
    <property type="entry name" value="Homeodomain-like_sf"/>
</dbReference>
<comment type="caution">
    <text evidence="6">The sequence shown here is derived from an EMBL/GenBank/DDBJ whole genome shotgun (WGS) entry which is preliminary data.</text>
</comment>
<protein>
    <submittedName>
        <fullName evidence="6">Helix-turn-helix transcriptional regulator</fullName>
    </submittedName>
</protein>
<keyword evidence="4" id="KW-0812">Transmembrane</keyword>
<evidence type="ECO:0000313" key="7">
    <source>
        <dbReference type="Proteomes" id="UP000824165"/>
    </source>
</evidence>
<dbReference type="PANTHER" id="PTHR43280:SF28">
    <property type="entry name" value="HTH-TYPE TRANSCRIPTIONAL ACTIVATOR RHAS"/>
    <property type="match status" value="1"/>
</dbReference>
<reference evidence="6" key="2">
    <citation type="journal article" date="2021" name="PeerJ">
        <title>Extensive microbial diversity within the chicken gut microbiome revealed by metagenomics and culture.</title>
        <authorList>
            <person name="Gilroy R."/>
            <person name="Ravi A."/>
            <person name="Getino M."/>
            <person name="Pursley I."/>
            <person name="Horton D.L."/>
            <person name="Alikhan N.F."/>
            <person name="Baker D."/>
            <person name="Gharbi K."/>
            <person name="Hall N."/>
            <person name="Watson M."/>
            <person name="Adriaenssens E.M."/>
            <person name="Foster-Nyarko E."/>
            <person name="Jarju S."/>
            <person name="Secka A."/>
            <person name="Antonio M."/>
            <person name="Oren A."/>
            <person name="Chaudhuri R.R."/>
            <person name="La Ragione R."/>
            <person name="Hildebrand F."/>
            <person name="Pallen M.J."/>
        </authorList>
    </citation>
    <scope>NUCLEOTIDE SEQUENCE</scope>
    <source>
        <strain evidence="6">CHK181-108</strain>
    </source>
</reference>
<evidence type="ECO:0000256" key="1">
    <source>
        <dbReference type="ARBA" id="ARBA00023015"/>
    </source>
</evidence>
<dbReference type="GO" id="GO:0043565">
    <property type="term" value="F:sequence-specific DNA binding"/>
    <property type="evidence" value="ECO:0007669"/>
    <property type="project" value="InterPro"/>
</dbReference>
<keyword evidence="4" id="KW-0472">Membrane</keyword>
<dbReference type="PROSITE" id="PS01124">
    <property type="entry name" value="HTH_ARAC_FAMILY_2"/>
    <property type="match status" value="1"/>
</dbReference>
<dbReference type="EMBL" id="DVLU01000028">
    <property type="protein sequence ID" value="HIT84906.1"/>
    <property type="molecule type" value="Genomic_DNA"/>
</dbReference>
<dbReference type="Proteomes" id="UP000824165">
    <property type="component" value="Unassembled WGS sequence"/>
</dbReference>
<evidence type="ECO:0000313" key="6">
    <source>
        <dbReference type="EMBL" id="HIT84906.1"/>
    </source>
</evidence>
<reference evidence="6" key="1">
    <citation type="submission" date="2020-10" db="EMBL/GenBank/DDBJ databases">
        <authorList>
            <person name="Gilroy R."/>
        </authorList>
    </citation>
    <scope>NUCLEOTIDE SEQUENCE</scope>
    <source>
        <strain evidence="6">CHK181-108</strain>
    </source>
</reference>
<feature type="transmembrane region" description="Helical" evidence="4">
    <location>
        <begin position="43"/>
        <end position="64"/>
    </location>
</feature>
<dbReference type="SUPFAM" id="SSF46689">
    <property type="entry name" value="Homeodomain-like"/>
    <property type="match status" value="1"/>
</dbReference>
<keyword evidence="2" id="KW-0238">DNA-binding</keyword>
<dbReference type="GO" id="GO:0003700">
    <property type="term" value="F:DNA-binding transcription factor activity"/>
    <property type="evidence" value="ECO:0007669"/>
    <property type="project" value="InterPro"/>
</dbReference>
<proteinExistence type="predicted"/>
<sequence length="464" mass="51328">MKEKIKKYIKSRSAPQITAAGCIALVVLNIAAAAVSFMSSGGRGAAAVSFAVLILTAAAAAVTVKAAKAAHDGASKDGASTLRYNFLATKRSELIRKLLVGNFSSSREEFEENGIVFDKTYFGVVTARIDRLKEIDPAKVPTMKFGIMNIGDDVLSKTGRVYSIEPNEYDIAWVINYEDYHPLLPAVEQVQKFVESIYGITASFGCNFGAESAEDISDLFRNSLYSLSYRLSKGYNSIILYNSIKDLAKGVCEYPEQLEREIMSDISAQNGASMKAHIHEFAEKIAEAPYSTVIGHANRLISASDKLVSGIAAEDDITVNYVEIMTRMETIAEIERFIAAHCESVMQKCAKKSDPKQSIADEISNYIDEHFRDSNLSVDMIAGEVNRSASYMRTIFKQSRGISVSEYISNKRFDEVCRLLIETDLPAQEIGKRAGLSSGPYFYTAFKKHTGYTPDQYRNIHKHQ</sequence>
<feature type="domain" description="HTH araC/xylS-type" evidence="5">
    <location>
        <begin position="361"/>
        <end position="460"/>
    </location>
</feature>
<evidence type="ECO:0000256" key="4">
    <source>
        <dbReference type="SAM" id="Phobius"/>
    </source>
</evidence>
<evidence type="ECO:0000256" key="3">
    <source>
        <dbReference type="ARBA" id="ARBA00023163"/>
    </source>
</evidence>
<accession>A0A9D1H300</accession>
<evidence type="ECO:0000256" key="2">
    <source>
        <dbReference type="ARBA" id="ARBA00023125"/>
    </source>
</evidence>
<dbReference type="AlphaFoldDB" id="A0A9D1H300"/>
<dbReference type="PANTHER" id="PTHR43280">
    <property type="entry name" value="ARAC-FAMILY TRANSCRIPTIONAL REGULATOR"/>
    <property type="match status" value="1"/>
</dbReference>
<keyword evidence="1" id="KW-0805">Transcription regulation</keyword>
<dbReference type="Gene3D" id="1.10.10.60">
    <property type="entry name" value="Homeodomain-like"/>
    <property type="match status" value="2"/>
</dbReference>
<name>A0A9D1H300_9FIRM</name>
<gene>
    <name evidence="6" type="ORF">IAA60_03255</name>
</gene>
<evidence type="ECO:0000259" key="5">
    <source>
        <dbReference type="PROSITE" id="PS01124"/>
    </source>
</evidence>
<keyword evidence="3" id="KW-0804">Transcription</keyword>
<dbReference type="InterPro" id="IPR018060">
    <property type="entry name" value="HTH_AraC"/>
</dbReference>
<keyword evidence="4" id="KW-1133">Transmembrane helix</keyword>
<dbReference type="Pfam" id="PF12833">
    <property type="entry name" value="HTH_18"/>
    <property type="match status" value="1"/>
</dbReference>